<reference evidence="8 9" key="1">
    <citation type="submission" date="2021-03" db="EMBL/GenBank/DDBJ databases">
        <title>Genomic Encyclopedia of Type Strains, Phase IV (KMG-IV): sequencing the most valuable type-strain genomes for metagenomic binning, comparative biology and taxonomic classification.</title>
        <authorList>
            <person name="Goeker M."/>
        </authorList>
    </citation>
    <scope>NUCLEOTIDE SEQUENCE [LARGE SCALE GENOMIC DNA]</scope>
    <source>
        <strain evidence="8 9">DSM 28650</strain>
    </source>
</reference>
<dbReference type="PANTHER" id="PTHR35795:SF1">
    <property type="entry name" value="BIS(5'-NUCLEOSYL)-TETRAPHOSPHATASE, SYMMETRICAL"/>
    <property type="match status" value="1"/>
</dbReference>
<dbReference type="RefSeq" id="WP_021281648.1">
    <property type="nucleotide sequence ID" value="NZ_JAGGLL010000012.1"/>
</dbReference>
<dbReference type="Gene3D" id="1.10.3210.10">
    <property type="entry name" value="Hypothetical protein af1432"/>
    <property type="match status" value="1"/>
</dbReference>
<keyword evidence="9" id="KW-1185">Reference proteome</keyword>
<sequence>MKEVFKRSLDGFIFTDDLHKDTYNLLILHNRQVVAEHSKSVAEECKTLANKFGINEEAAEIAGLLHDISAIFPFQQRLEISNLLGIQVLKEEEEFPLILHQKISQVMAKEIWNISNEDILSAIGCHTTLKKEYKQLDLLLFVADKVKWDQKGGPPYLEDVVNGLNISLEHGAYAYIKYLMDNKSNLKVVHPWLVDAYNSLSLKLSDIR</sequence>
<proteinExistence type="predicted"/>
<dbReference type="NCBIfam" id="TIGR00488">
    <property type="entry name" value="bis(5'-nucleosyl)-tetraphosphatase (symmetrical) YqeK"/>
    <property type="match status" value="1"/>
</dbReference>
<evidence type="ECO:0000256" key="3">
    <source>
        <dbReference type="ARBA" id="ARBA00022741"/>
    </source>
</evidence>
<dbReference type="Proteomes" id="UP001519308">
    <property type="component" value="Unassembled WGS sequence"/>
</dbReference>
<dbReference type="CDD" id="cd00077">
    <property type="entry name" value="HDc"/>
    <property type="match status" value="1"/>
</dbReference>
<comment type="catalytic activity">
    <reaction evidence="6">
        <text>P(1),P(4)-bis(5'-adenosyl) tetraphosphate + H2O = 2 ADP + 2 H(+)</text>
        <dbReference type="Rhea" id="RHEA:24252"/>
        <dbReference type="ChEBI" id="CHEBI:15377"/>
        <dbReference type="ChEBI" id="CHEBI:15378"/>
        <dbReference type="ChEBI" id="CHEBI:58141"/>
        <dbReference type="ChEBI" id="CHEBI:456216"/>
        <dbReference type="EC" id="3.6.1.41"/>
    </reaction>
</comment>
<dbReference type="GO" id="GO:0016787">
    <property type="term" value="F:hydrolase activity"/>
    <property type="evidence" value="ECO:0007669"/>
    <property type="project" value="UniProtKB-KW"/>
</dbReference>
<dbReference type="InterPro" id="IPR006674">
    <property type="entry name" value="HD_domain"/>
</dbReference>
<evidence type="ECO:0000256" key="4">
    <source>
        <dbReference type="ARBA" id="ARBA00022801"/>
    </source>
</evidence>
<evidence type="ECO:0000259" key="7">
    <source>
        <dbReference type="Pfam" id="PF01966"/>
    </source>
</evidence>
<evidence type="ECO:0000256" key="5">
    <source>
        <dbReference type="ARBA" id="ARBA00023004"/>
    </source>
</evidence>
<dbReference type="InterPro" id="IPR051094">
    <property type="entry name" value="Diverse_Catalytic_Enzymes"/>
</dbReference>
<protein>
    <recommendedName>
        <fullName evidence="1">bis(5'-nucleosyl)-tetraphosphatase (symmetrical)</fullName>
        <ecNumber evidence="1">3.6.1.41</ecNumber>
    </recommendedName>
</protein>
<organism evidence="8 9">
    <name type="scientific">Clostridium punense</name>
    <dbReference type="NCBI Taxonomy" id="1054297"/>
    <lineage>
        <taxon>Bacteria</taxon>
        <taxon>Bacillati</taxon>
        <taxon>Bacillota</taxon>
        <taxon>Clostridia</taxon>
        <taxon>Eubacteriales</taxon>
        <taxon>Clostridiaceae</taxon>
        <taxon>Clostridium</taxon>
    </lineage>
</organism>
<dbReference type="NCBIfam" id="TIGR00277">
    <property type="entry name" value="HDIG"/>
    <property type="match status" value="1"/>
</dbReference>
<evidence type="ECO:0000313" key="8">
    <source>
        <dbReference type="EMBL" id="MBP2022032.1"/>
    </source>
</evidence>
<dbReference type="EMBL" id="JAGGLL010000012">
    <property type="protein sequence ID" value="MBP2022032.1"/>
    <property type="molecule type" value="Genomic_DNA"/>
</dbReference>
<name>A0ABS4K2L4_9CLOT</name>
<keyword evidence="4 8" id="KW-0378">Hydrolase</keyword>
<dbReference type="SUPFAM" id="SSF109604">
    <property type="entry name" value="HD-domain/PDEase-like"/>
    <property type="match status" value="1"/>
</dbReference>
<dbReference type="PANTHER" id="PTHR35795">
    <property type="entry name" value="SLR1885 PROTEIN"/>
    <property type="match status" value="1"/>
</dbReference>
<accession>A0ABS4K2L4</accession>
<keyword evidence="2" id="KW-0479">Metal-binding</keyword>
<keyword evidence="3" id="KW-0547">Nucleotide-binding</keyword>
<evidence type="ECO:0000313" key="9">
    <source>
        <dbReference type="Proteomes" id="UP001519308"/>
    </source>
</evidence>
<dbReference type="InterPro" id="IPR005249">
    <property type="entry name" value="YqeK"/>
</dbReference>
<dbReference type="EC" id="3.6.1.41" evidence="1"/>
<comment type="caution">
    <text evidence="8">The sequence shown here is derived from an EMBL/GenBank/DDBJ whole genome shotgun (WGS) entry which is preliminary data.</text>
</comment>
<evidence type="ECO:0000256" key="6">
    <source>
        <dbReference type="ARBA" id="ARBA00049417"/>
    </source>
</evidence>
<evidence type="ECO:0000256" key="2">
    <source>
        <dbReference type="ARBA" id="ARBA00022723"/>
    </source>
</evidence>
<feature type="domain" description="HD" evidence="7">
    <location>
        <begin position="34"/>
        <end position="146"/>
    </location>
</feature>
<dbReference type="InterPro" id="IPR003607">
    <property type="entry name" value="HD/PDEase_dom"/>
</dbReference>
<evidence type="ECO:0000256" key="1">
    <source>
        <dbReference type="ARBA" id="ARBA00012506"/>
    </source>
</evidence>
<dbReference type="InterPro" id="IPR006675">
    <property type="entry name" value="HDIG_dom"/>
</dbReference>
<dbReference type="Pfam" id="PF01966">
    <property type="entry name" value="HD"/>
    <property type="match status" value="1"/>
</dbReference>
<keyword evidence="5" id="KW-0408">Iron</keyword>
<gene>
    <name evidence="8" type="ORF">J2Z44_001833</name>
</gene>